<dbReference type="AlphaFoldDB" id="A0A1G4JBW2"/>
<name>A0A1G4JBW2_9SACH</name>
<keyword evidence="12 14" id="KW-0539">Nucleus</keyword>
<evidence type="ECO:0000256" key="12">
    <source>
        <dbReference type="ARBA" id="ARBA00023242"/>
    </source>
</evidence>
<evidence type="ECO:0000256" key="14">
    <source>
        <dbReference type="RuleBase" id="RU367110"/>
    </source>
</evidence>
<dbReference type="InterPro" id="IPR000571">
    <property type="entry name" value="Znf_CCCH"/>
</dbReference>
<evidence type="ECO:0000313" key="19">
    <source>
        <dbReference type="Proteomes" id="UP000191024"/>
    </source>
</evidence>
<dbReference type="STRING" id="1230905.A0A1G4JBW2"/>
<dbReference type="Proteomes" id="UP000191024">
    <property type="component" value="Chromosome D"/>
</dbReference>
<evidence type="ECO:0000256" key="15">
    <source>
        <dbReference type="SAM" id="MobiDB-lite"/>
    </source>
</evidence>
<sequence length="231" mass="25678">MFKKRTLKAGSDARKRRKVEYDDGEGETVKEKQSGGGTGLFGDLNDDLDEKNGDGGDGADANENGDIGTDEADKDDHYNSRGDTPASGQPTKSEIDPTRKIGSIKTTLLMDYQPDICKDFKQTGYCGYGDSCKFLHSRDDFKTGWKLNQDWKIEQDKDIEVLKKIPFKCVICKQDYKKPIVTACGHYFCEECFMRSAKKTANCAVCGENTHGAARRAKDLDRILKSQSGTI</sequence>
<dbReference type="PANTHER" id="PTHR12930:SF0">
    <property type="entry name" value="RING FINGER PROTEIN 113B"/>
    <property type="match status" value="1"/>
</dbReference>
<keyword evidence="19" id="KW-1185">Reference proteome</keyword>
<protein>
    <recommendedName>
        <fullName evidence="4 14">Pre-mRNA-splicing factor CWC24</fullName>
    </recommendedName>
</protein>
<comment type="subunit">
    <text evidence="14">Associated with the spliceosome.</text>
</comment>
<evidence type="ECO:0000256" key="13">
    <source>
        <dbReference type="PROSITE-ProRule" id="PRU00723"/>
    </source>
</evidence>
<keyword evidence="6 13" id="KW-0479">Metal-binding</keyword>
<dbReference type="InterPro" id="IPR036855">
    <property type="entry name" value="Znf_CCCH_sf"/>
</dbReference>
<gene>
    <name evidence="18" type="ORF">LAMI_0D05600G</name>
</gene>
<dbReference type="GO" id="GO:0003677">
    <property type="term" value="F:DNA binding"/>
    <property type="evidence" value="ECO:0007669"/>
    <property type="project" value="UniProtKB-UniRule"/>
</dbReference>
<evidence type="ECO:0000256" key="2">
    <source>
        <dbReference type="ARBA" id="ARBA00004123"/>
    </source>
</evidence>
<evidence type="ECO:0000256" key="4">
    <source>
        <dbReference type="ARBA" id="ARBA00020647"/>
    </source>
</evidence>
<dbReference type="SMART" id="SM00184">
    <property type="entry name" value="RING"/>
    <property type="match status" value="1"/>
</dbReference>
<comment type="function">
    <text evidence="1 14">Involved in pre-mRNA splicing.</text>
</comment>
<keyword evidence="7 14" id="KW-0747">Spliceosome</keyword>
<evidence type="ECO:0000313" key="18">
    <source>
        <dbReference type="EMBL" id="SCU87319.1"/>
    </source>
</evidence>
<comment type="subcellular location">
    <subcellularLocation>
        <location evidence="2 14">Nucleus</location>
    </subcellularLocation>
</comment>
<reference evidence="18 19" key="1">
    <citation type="submission" date="2016-03" db="EMBL/GenBank/DDBJ databases">
        <authorList>
            <person name="Devillers H."/>
        </authorList>
    </citation>
    <scope>NUCLEOTIDE SEQUENCE [LARGE SCALE GENOMIC DNA]</scope>
    <source>
        <strain evidence="18">CBS 11717</strain>
    </source>
</reference>
<dbReference type="PROSITE" id="PS50103">
    <property type="entry name" value="ZF_C3H1"/>
    <property type="match status" value="1"/>
</dbReference>
<evidence type="ECO:0000259" key="16">
    <source>
        <dbReference type="PROSITE" id="PS50089"/>
    </source>
</evidence>
<dbReference type="Pfam" id="PF13923">
    <property type="entry name" value="zf-C3HC4_2"/>
    <property type="match status" value="1"/>
</dbReference>
<feature type="domain" description="RING-type" evidence="16">
    <location>
        <begin position="169"/>
        <end position="206"/>
    </location>
</feature>
<dbReference type="Gene3D" id="3.30.40.10">
    <property type="entry name" value="Zinc/RING finger domain, C3HC4 (zinc finger)"/>
    <property type="match status" value="1"/>
</dbReference>
<dbReference type="Pfam" id="PF00642">
    <property type="entry name" value="zf-CCCH"/>
    <property type="match status" value="1"/>
</dbReference>
<dbReference type="InterPro" id="IPR039971">
    <property type="entry name" value="CWC24-like"/>
</dbReference>
<proteinExistence type="inferred from homology"/>
<dbReference type="EMBL" id="LT598463">
    <property type="protein sequence ID" value="SCU87319.1"/>
    <property type="molecule type" value="Genomic_DNA"/>
</dbReference>
<dbReference type="OrthoDB" id="25761at2759"/>
<feature type="domain" description="C3H1-type" evidence="17">
    <location>
        <begin position="111"/>
        <end position="139"/>
    </location>
</feature>
<evidence type="ECO:0000256" key="3">
    <source>
        <dbReference type="ARBA" id="ARBA00009161"/>
    </source>
</evidence>
<keyword evidence="5 14" id="KW-0507">mRNA processing</keyword>
<evidence type="ECO:0000256" key="11">
    <source>
        <dbReference type="ARBA" id="ARBA00023187"/>
    </source>
</evidence>
<dbReference type="GO" id="GO:0006397">
    <property type="term" value="P:mRNA processing"/>
    <property type="evidence" value="ECO:0007669"/>
    <property type="project" value="UniProtKB-KW"/>
</dbReference>
<dbReference type="InterPro" id="IPR001841">
    <property type="entry name" value="Znf_RING"/>
</dbReference>
<dbReference type="Gene3D" id="4.10.1000.10">
    <property type="entry name" value="Zinc finger, CCCH-type"/>
    <property type="match status" value="1"/>
</dbReference>
<feature type="region of interest" description="Disordered" evidence="15">
    <location>
        <begin position="1"/>
        <end position="99"/>
    </location>
</feature>
<organism evidence="18 19">
    <name type="scientific">Lachancea mirantina</name>
    <dbReference type="NCBI Taxonomy" id="1230905"/>
    <lineage>
        <taxon>Eukaryota</taxon>
        <taxon>Fungi</taxon>
        <taxon>Dikarya</taxon>
        <taxon>Ascomycota</taxon>
        <taxon>Saccharomycotina</taxon>
        <taxon>Saccharomycetes</taxon>
        <taxon>Saccharomycetales</taxon>
        <taxon>Saccharomycetaceae</taxon>
        <taxon>Lachancea</taxon>
    </lineage>
</organism>
<dbReference type="SUPFAM" id="SSF57850">
    <property type="entry name" value="RING/U-box"/>
    <property type="match status" value="1"/>
</dbReference>
<dbReference type="SUPFAM" id="SSF90229">
    <property type="entry name" value="CCCH zinc finger"/>
    <property type="match status" value="1"/>
</dbReference>
<keyword evidence="8 13" id="KW-0863">Zinc-finger</keyword>
<dbReference type="GO" id="GO:0034247">
    <property type="term" value="P:snoRNA splicing"/>
    <property type="evidence" value="ECO:0007669"/>
    <property type="project" value="TreeGrafter"/>
</dbReference>
<comment type="similarity">
    <text evidence="3 14">Belongs to the CWC24 family.</text>
</comment>
<keyword evidence="10 14" id="KW-0238">DNA-binding</keyword>
<evidence type="ECO:0000256" key="6">
    <source>
        <dbReference type="ARBA" id="ARBA00022723"/>
    </source>
</evidence>
<dbReference type="FunFam" id="4.10.1000.10:FF:000041">
    <property type="entry name" value="Pre-mRNA-splicing factor CWC24"/>
    <property type="match status" value="1"/>
</dbReference>
<evidence type="ECO:0000256" key="5">
    <source>
        <dbReference type="ARBA" id="ARBA00022664"/>
    </source>
</evidence>
<keyword evidence="9 13" id="KW-0862">Zinc</keyword>
<evidence type="ECO:0000256" key="1">
    <source>
        <dbReference type="ARBA" id="ARBA00003777"/>
    </source>
</evidence>
<accession>A0A1G4JBW2</accession>
<dbReference type="InterPro" id="IPR013083">
    <property type="entry name" value="Znf_RING/FYVE/PHD"/>
</dbReference>
<evidence type="ECO:0000256" key="8">
    <source>
        <dbReference type="ARBA" id="ARBA00022771"/>
    </source>
</evidence>
<dbReference type="PANTHER" id="PTHR12930">
    <property type="entry name" value="ZINC FINGER PROTEIN 183"/>
    <property type="match status" value="1"/>
</dbReference>
<evidence type="ECO:0000256" key="9">
    <source>
        <dbReference type="ARBA" id="ARBA00022833"/>
    </source>
</evidence>
<keyword evidence="11 14" id="KW-0508">mRNA splicing</keyword>
<evidence type="ECO:0000256" key="7">
    <source>
        <dbReference type="ARBA" id="ARBA00022728"/>
    </source>
</evidence>
<evidence type="ECO:0000259" key="17">
    <source>
        <dbReference type="PROSITE" id="PS50103"/>
    </source>
</evidence>
<feature type="zinc finger region" description="C3H1-type" evidence="13">
    <location>
        <begin position="111"/>
        <end position="139"/>
    </location>
</feature>
<dbReference type="SMART" id="SM00356">
    <property type="entry name" value="ZnF_C3H1"/>
    <property type="match status" value="1"/>
</dbReference>
<dbReference type="PROSITE" id="PS50089">
    <property type="entry name" value="ZF_RING_2"/>
    <property type="match status" value="1"/>
</dbReference>
<evidence type="ECO:0000256" key="10">
    <source>
        <dbReference type="ARBA" id="ARBA00023125"/>
    </source>
</evidence>
<dbReference type="GO" id="GO:0008270">
    <property type="term" value="F:zinc ion binding"/>
    <property type="evidence" value="ECO:0007669"/>
    <property type="project" value="UniProtKB-KW"/>
</dbReference>
<dbReference type="GO" id="GO:0005684">
    <property type="term" value="C:U2-type spliceosomal complex"/>
    <property type="evidence" value="ECO:0007669"/>
    <property type="project" value="TreeGrafter"/>
</dbReference>
<dbReference type="CDD" id="cd16539">
    <property type="entry name" value="RING-HC_RNF113A_B"/>
    <property type="match status" value="1"/>
</dbReference>